<dbReference type="Proteomes" id="UP000887579">
    <property type="component" value="Unplaced"/>
</dbReference>
<accession>A0AC34FC88</accession>
<sequence>MAIIKTTFVYTTRALLKFLQAIAGFIICSSLCNSWHGGASCFFPGRLGYAAGLNFVVLIINSIIFNWNMCKEAFLKFERIYSIICTILFAIATGLLLWYMIQHENFHTTLVITAILLFVQTLLFLWDVKILQFKQSEDEEEIMNINV</sequence>
<reference evidence="2" key="1">
    <citation type="submission" date="2022-11" db="UniProtKB">
        <authorList>
            <consortium name="WormBaseParasite"/>
        </authorList>
    </citation>
    <scope>IDENTIFICATION</scope>
</reference>
<protein>
    <submittedName>
        <fullName evidence="2">Uncharacterized protein</fullName>
    </submittedName>
</protein>
<dbReference type="WBParaSite" id="ES5_v2.g14756.t1">
    <property type="protein sequence ID" value="ES5_v2.g14756.t1"/>
    <property type="gene ID" value="ES5_v2.g14756"/>
</dbReference>
<organism evidence="1 2">
    <name type="scientific">Panagrolaimus sp. ES5</name>
    <dbReference type="NCBI Taxonomy" id="591445"/>
    <lineage>
        <taxon>Eukaryota</taxon>
        <taxon>Metazoa</taxon>
        <taxon>Ecdysozoa</taxon>
        <taxon>Nematoda</taxon>
        <taxon>Chromadorea</taxon>
        <taxon>Rhabditida</taxon>
        <taxon>Tylenchina</taxon>
        <taxon>Panagrolaimomorpha</taxon>
        <taxon>Panagrolaimoidea</taxon>
        <taxon>Panagrolaimidae</taxon>
        <taxon>Panagrolaimus</taxon>
    </lineage>
</organism>
<evidence type="ECO:0000313" key="2">
    <source>
        <dbReference type="WBParaSite" id="ES5_v2.g14756.t1"/>
    </source>
</evidence>
<name>A0AC34FC88_9BILA</name>
<evidence type="ECO:0000313" key="1">
    <source>
        <dbReference type="Proteomes" id="UP000887579"/>
    </source>
</evidence>
<proteinExistence type="predicted"/>